<accession>A0ABR5SBB6</accession>
<dbReference type="Proteomes" id="UP000078335">
    <property type="component" value="Unassembled WGS sequence"/>
</dbReference>
<keyword evidence="2" id="KW-1185">Reference proteome</keyword>
<proteinExistence type="predicted"/>
<protein>
    <submittedName>
        <fullName evidence="1">Uncharacterized protein</fullName>
    </submittedName>
</protein>
<evidence type="ECO:0000313" key="2">
    <source>
        <dbReference type="Proteomes" id="UP000078335"/>
    </source>
</evidence>
<evidence type="ECO:0000313" key="1">
    <source>
        <dbReference type="EMBL" id="KTR41565.1"/>
    </source>
</evidence>
<sequence>MSGKLEISYAALESLSSRIKGAATKVEPGNEIFAGQGATDLASDVVTQALSRATRQQVQRAELTADALRAAGNFPLAVRQVYTDADSRAAGALAK</sequence>
<reference evidence="1 2" key="1">
    <citation type="journal article" date="2016" name="Front. Microbiol.">
        <title>Genomic Resource of Rice Seed Associated Bacteria.</title>
        <authorList>
            <person name="Midha S."/>
            <person name="Bansal K."/>
            <person name="Sharma S."/>
            <person name="Kumar N."/>
            <person name="Patil P.P."/>
            <person name="Chaudhry V."/>
            <person name="Patil P.B."/>
        </authorList>
    </citation>
    <scope>NUCLEOTIDE SEQUENCE [LARGE SCALE GENOMIC DNA]</scope>
    <source>
        <strain evidence="1 2">NS263</strain>
    </source>
</reference>
<name>A0ABR5SBB6_9MICO</name>
<comment type="caution">
    <text evidence="1">The sequence shown here is derived from an EMBL/GenBank/DDBJ whole genome shotgun (WGS) entry which is preliminary data.</text>
</comment>
<dbReference type="RefSeq" id="WP_058728048.1">
    <property type="nucleotide sequence ID" value="NZ_LDRB01000014.1"/>
</dbReference>
<dbReference type="EMBL" id="LDRB01000014">
    <property type="protein sequence ID" value="KTR41565.1"/>
    <property type="molecule type" value="Genomic_DNA"/>
</dbReference>
<organism evidence="1 2">
    <name type="scientific">Curtobacterium oceanosedimentum</name>
    <dbReference type="NCBI Taxonomy" id="465820"/>
    <lineage>
        <taxon>Bacteria</taxon>
        <taxon>Bacillati</taxon>
        <taxon>Actinomycetota</taxon>
        <taxon>Actinomycetes</taxon>
        <taxon>Micrococcales</taxon>
        <taxon>Microbacteriaceae</taxon>
        <taxon>Curtobacterium</taxon>
    </lineage>
</organism>
<gene>
    <name evidence="1" type="ORF">NS263_04205</name>
</gene>